<protein>
    <recommendedName>
        <fullName evidence="3">Tetratricopeptide repeat-containing protein</fullName>
    </recommendedName>
</protein>
<name>A0ABS7NWZ7_9NOCA</name>
<evidence type="ECO:0000313" key="1">
    <source>
        <dbReference type="EMBL" id="MBY6322546.1"/>
    </source>
</evidence>
<dbReference type="Proteomes" id="UP001520140">
    <property type="component" value="Unassembled WGS sequence"/>
</dbReference>
<organism evidence="1 2">
    <name type="scientific">Rhodococcoides kroppenstedtii</name>
    <dbReference type="NCBI Taxonomy" id="293050"/>
    <lineage>
        <taxon>Bacteria</taxon>
        <taxon>Bacillati</taxon>
        <taxon>Actinomycetota</taxon>
        <taxon>Actinomycetes</taxon>
        <taxon>Mycobacteriales</taxon>
        <taxon>Nocardiaceae</taxon>
        <taxon>Rhodococcoides</taxon>
    </lineage>
</organism>
<dbReference type="RefSeq" id="WP_068102737.1">
    <property type="nucleotide sequence ID" value="NZ_JABUKE010000021.1"/>
</dbReference>
<accession>A0ABS7NWZ7</accession>
<reference evidence="1 2" key="1">
    <citation type="submission" date="2020-06" db="EMBL/GenBank/DDBJ databases">
        <title>Taxonomy, biology and ecology of Rhodococcus bacteria occurring in California pistachio and other woody hosts as revealed by genome sequence analyses.</title>
        <authorList>
            <person name="Gai Y."/>
            <person name="Riely B."/>
        </authorList>
    </citation>
    <scope>NUCLEOTIDE SEQUENCE [LARGE SCALE GENOMIC DNA]</scope>
    <source>
        <strain evidence="1 2">BP-284</strain>
    </source>
</reference>
<comment type="caution">
    <text evidence="1">The sequence shown here is derived from an EMBL/GenBank/DDBJ whole genome shotgun (WGS) entry which is preliminary data.</text>
</comment>
<keyword evidence="2" id="KW-1185">Reference proteome</keyword>
<evidence type="ECO:0000313" key="2">
    <source>
        <dbReference type="Proteomes" id="UP001520140"/>
    </source>
</evidence>
<gene>
    <name evidence="1" type="ORF">HQ605_17105</name>
</gene>
<evidence type="ECO:0008006" key="3">
    <source>
        <dbReference type="Google" id="ProtNLM"/>
    </source>
</evidence>
<dbReference type="EMBL" id="JABUKG010000021">
    <property type="protein sequence ID" value="MBY6322546.1"/>
    <property type="molecule type" value="Genomic_DNA"/>
</dbReference>
<sequence length="163" mass="17371">MAGSDPTMEAITAAVVRGRGGDVDGARSDLEALWSEIGVGGDPFHRCTLAHYLADLYDDAAVALVWDVRALDAADALGDERAQQHHASLQVAAFYPSLHLNLADNFRRLGSFDAAADHLARAEDRCTALPDDAYGEMIRSAVADVRRAVVARSTERRGSAPGP</sequence>
<proteinExistence type="predicted"/>